<evidence type="ECO:0000313" key="7">
    <source>
        <dbReference type="EMBL" id="ROR92251.1"/>
    </source>
</evidence>
<comment type="caution">
    <text evidence="7">The sequence shown here is derived from an EMBL/GenBank/DDBJ whole genome shotgun (WGS) entry which is preliminary data.</text>
</comment>
<dbReference type="GO" id="GO:0004659">
    <property type="term" value="F:prenyltransferase activity"/>
    <property type="evidence" value="ECO:0007669"/>
    <property type="project" value="InterPro"/>
</dbReference>
<dbReference type="GO" id="GO:0008299">
    <property type="term" value="P:isoprenoid biosynthetic process"/>
    <property type="evidence" value="ECO:0007669"/>
    <property type="project" value="InterPro"/>
</dbReference>
<keyword evidence="8" id="KW-1185">Reference proteome</keyword>
<evidence type="ECO:0000313" key="8">
    <source>
        <dbReference type="Proteomes" id="UP000281738"/>
    </source>
</evidence>
<evidence type="ECO:0000256" key="3">
    <source>
        <dbReference type="ARBA" id="ARBA00022679"/>
    </source>
</evidence>
<protein>
    <submittedName>
        <fullName evidence="7">Geranylgeranyl diphosphate synthase type I</fullName>
    </submittedName>
</protein>
<dbReference type="CDD" id="cd00685">
    <property type="entry name" value="Trans_IPPS_HT"/>
    <property type="match status" value="1"/>
</dbReference>
<evidence type="ECO:0000256" key="2">
    <source>
        <dbReference type="ARBA" id="ARBA00006706"/>
    </source>
</evidence>
<comment type="cofactor">
    <cofactor evidence="1">
        <name>Mg(2+)</name>
        <dbReference type="ChEBI" id="CHEBI:18420"/>
    </cofactor>
</comment>
<dbReference type="SFLD" id="SFLDS00005">
    <property type="entry name" value="Isoprenoid_Synthase_Type_I"/>
    <property type="match status" value="1"/>
</dbReference>
<dbReference type="Pfam" id="PF00348">
    <property type="entry name" value="polyprenyl_synt"/>
    <property type="match status" value="1"/>
</dbReference>
<keyword evidence="4" id="KW-0479">Metal-binding</keyword>
<dbReference type="InterPro" id="IPR000092">
    <property type="entry name" value="Polyprenyl_synt"/>
</dbReference>
<dbReference type="RefSeq" id="WP_170169844.1">
    <property type="nucleotide sequence ID" value="NZ_RKHO01000001.1"/>
</dbReference>
<gene>
    <name evidence="7" type="ORF">EDD33_3138</name>
</gene>
<dbReference type="PANTHER" id="PTHR12001">
    <property type="entry name" value="GERANYLGERANYL PYROPHOSPHATE SYNTHASE"/>
    <property type="match status" value="1"/>
</dbReference>
<reference evidence="7 8" key="1">
    <citation type="submission" date="2018-11" db="EMBL/GenBank/DDBJ databases">
        <title>Sequencing the genomes of 1000 actinobacteria strains.</title>
        <authorList>
            <person name="Klenk H.-P."/>
        </authorList>
    </citation>
    <scope>NUCLEOTIDE SEQUENCE [LARGE SCALE GENOMIC DNA]</scope>
    <source>
        <strain evidence="7 8">DSM 12652</strain>
    </source>
</reference>
<dbReference type="AlphaFoldDB" id="A0A3N2CXK0"/>
<evidence type="ECO:0000256" key="1">
    <source>
        <dbReference type="ARBA" id="ARBA00001946"/>
    </source>
</evidence>
<dbReference type="Gene3D" id="1.10.600.10">
    <property type="entry name" value="Farnesyl Diphosphate Synthase"/>
    <property type="match status" value="1"/>
</dbReference>
<evidence type="ECO:0000256" key="5">
    <source>
        <dbReference type="ARBA" id="ARBA00022842"/>
    </source>
</evidence>
<sequence>MNAALAPVPQPVHDAEASLQAVETLLHQRLAALREEWHAGAEARDTVLGDHDVPDLLSDLVVAGGKRFRPLLCHWGWVAVPEAAPGTHDDMVAVGAALELLHAFALAQDDVMDRSGTRRGRPAVHVLATERHRAAHGHDDAERYGDSIAVLAGDLGHAEADDLVGELPSDVRRLWRRTCVELVRGQARDLADAARGGDGDALRRALEVARAKSGAYTIQRPVELGATVAGADAATLEPLGDYGRHLGEAFALRDDLLGVWGSPEATGKPVGDDLRLGKSTVLLALAEQRLGGTGAAALRRVRRQTHDEADVVTLAEAMVADGVRDEVEEMVEQRVDRSLAALDHHRLSDEGVAGLAEVARRVAWRQR</sequence>
<name>A0A3N2CXK0_9ACTN</name>
<dbReference type="PANTHER" id="PTHR12001:SF85">
    <property type="entry name" value="SHORT CHAIN ISOPRENYL DIPHOSPHATE SYNTHASE"/>
    <property type="match status" value="1"/>
</dbReference>
<comment type="similarity">
    <text evidence="2 6">Belongs to the FPP/GGPP synthase family.</text>
</comment>
<dbReference type="Proteomes" id="UP000281738">
    <property type="component" value="Unassembled WGS sequence"/>
</dbReference>
<dbReference type="InterPro" id="IPR008949">
    <property type="entry name" value="Isoprenoid_synthase_dom_sf"/>
</dbReference>
<accession>A0A3N2CXK0</accession>
<dbReference type="EMBL" id="RKHO01000001">
    <property type="protein sequence ID" value="ROR92251.1"/>
    <property type="molecule type" value="Genomic_DNA"/>
</dbReference>
<evidence type="ECO:0000256" key="4">
    <source>
        <dbReference type="ARBA" id="ARBA00022723"/>
    </source>
</evidence>
<keyword evidence="5" id="KW-0460">Magnesium</keyword>
<organism evidence="7 8">
    <name type="scientific">Nocardioides aurantiacus</name>
    <dbReference type="NCBI Taxonomy" id="86796"/>
    <lineage>
        <taxon>Bacteria</taxon>
        <taxon>Bacillati</taxon>
        <taxon>Actinomycetota</taxon>
        <taxon>Actinomycetes</taxon>
        <taxon>Propionibacteriales</taxon>
        <taxon>Nocardioidaceae</taxon>
        <taxon>Nocardioides</taxon>
    </lineage>
</organism>
<dbReference type="GO" id="GO:0046872">
    <property type="term" value="F:metal ion binding"/>
    <property type="evidence" value="ECO:0007669"/>
    <property type="project" value="UniProtKB-KW"/>
</dbReference>
<keyword evidence="3 6" id="KW-0808">Transferase</keyword>
<proteinExistence type="inferred from homology"/>
<dbReference type="SUPFAM" id="SSF48576">
    <property type="entry name" value="Terpenoid synthases"/>
    <property type="match status" value="1"/>
</dbReference>
<evidence type="ECO:0000256" key="6">
    <source>
        <dbReference type="RuleBase" id="RU004466"/>
    </source>
</evidence>